<dbReference type="PANTHER" id="PTHR45436:SF10">
    <property type="entry name" value="HISTIDINE KINASE"/>
    <property type="match status" value="1"/>
</dbReference>
<dbReference type="InterPro" id="IPR005467">
    <property type="entry name" value="His_kinase_dom"/>
</dbReference>
<feature type="transmembrane region" description="Helical" evidence="12">
    <location>
        <begin position="183"/>
        <end position="203"/>
    </location>
</feature>
<dbReference type="InterPro" id="IPR004358">
    <property type="entry name" value="Sig_transdc_His_kin-like_C"/>
</dbReference>
<dbReference type="SUPFAM" id="SSF47384">
    <property type="entry name" value="Homodimeric domain of signal transducing histidine kinase"/>
    <property type="match status" value="1"/>
</dbReference>
<keyword evidence="7 12" id="KW-0812">Transmembrane</keyword>
<dbReference type="InterPro" id="IPR050428">
    <property type="entry name" value="TCS_sensor_his_kinase"/>
</dbReference>
<accession>A0ABW0KYK0</accession>
<dbReference type="EMBL" id="JBHSMQ010000016">
    <property type="protein sequence ID" value="MFC5458126.1"/>
    <property type="molecule type" value="Genomic_DNA"/>
</dbReference>
<evidence type="ECO:0000259" key="14">
    <source>
        <dbReference type="PROSITE" id="PS50885"/>
    </source>
</evidence>
<dbReference type="PROSITE" id="PS50885">
    <property type="entry name" value="HAMP"/>
    <property type="match status" value="1"/>
</dbReference>
<dbReference type="SMART" id="SM00388">
    <property type="entry name" value="HisKA"/>
    <property type="match status" value="1"/>
</dbReference>
<feature type="domain" description="Histidine kinase" evidence="13">
    <location>
        <begin position="262"/>
        <end position="475"/>
    </location>
</feature>
<keyword evidence="9 12" id="KW-1133">Transmembrane helix</keyword>
<keyword evidence="5" id="KW-0597">Phosphoprotein</keyword>
<evidence type="ECO:0000256" key="8">
    <source>
        <dbReference type="ARBA" id="ARBA00022777"/>
    </source>
</evidence>
<comment type="caution">
    <text evidence="15">The sequence shown here is derived from an EMBL/GenBank/DDBJ whole genome shotgun (WGS) entry which is preliminary data.</text>
</comment>
<name>A0ABW0KYK0_9BACT</name>
<dbReference type="InterPro" id="IPR003594">
    <property type="entry name" value="HATPase_dom"/>
</dbReference>
<organism evidence="15 16">
    <name type="scientific">Prosthecobacter fluviatilis</name>
    <dbReference type="NCBI Taxonomy" id="445931"/>
    <lineage>
        <taxon>Bacteria</taxon>
        <taxon>Pseudomonadati</taxon>
        <taxon>Verrucomicrobiota</taxon>
        <taxon>Verrucomicrobiia</taxon>
        <taxon>Verrucomicrobiales</taxon>
        <taxon>Verrucomicrobiaceae</taxon>
        <taxon>Prosthecobacter</taxon>
    </lineage>
</organism>
<sequence>MSLTARFLLGFAVVSVVGLFVLFSQLIRRVERQYFEAIEEPMVDVANILAEVIGAEAEGGVLKTQAVERAVRAAQQRQLKAQIYNLSKTRVDMQVYVTDAQGRVLFDSAGIEKPGTTANHRDVNLTLMGQYGARSSRTSEYDPLSIVMYVGAPIRYQGRTVGMLSVAKPQRGVLAFVWETERWLKWSIITTVLLMLLGIYLAARWATRPLEVLTQHALAVSRGERSTPPRMPGHQMKTLARALEDMRDALEGREYVEHYVQSLTHELKSPVAAILGAGEILQGDVPEPKRARFLQNIRTEAARLRDLLERLLHLAALEKQKKLETTEAVNLATVFDRTWDHLALIAQGRDVCLQRDMAEGLIIQGDPWLLEMAVGNLLQNAIDFAPRSSSIIARGYHSDSKIVLEIEDCGPGIPDYARERVFERFYSLPRPDSGKKSTGLGLCFVKEVAQLHRGSVELTNREGTCGAKAMLILPV</sequence>
<evidence type="ECO:0000259" key="13">
    <source>
        <dbReference type="PROSITE" id="PS50109"/>
    </source>
</evidence>
<dbReference type="InterPro" id="IPR036890">
    <property type="entry name" value="HATPase_C_sf"/>
</dbReference>
<keyword evidence="10" id="KW-0902">Two-component regulatory system</keyword>
<evidence type="ECO:0000256" key="3">
    <source>
        <dbReference type="ARBA" id="ARBA00012438"/>
    </source>
</evidence>
<keyword evidence="11 12" id="KW-0472">Membrane</keyword>
<dbReference type="Pfam" id="PF00512">
    <property type="entry name" value="HisKA"/>
    <property type="match status" value="1"/>
</dbReference>
<dbReference type="EC" id="2.7.13.3" evidence="3"/>
<dbReference type="PANTHER" id="PTHR45436">
    <property type="entry name" value="SENSOR HISTIDINE KINASE YKOH"/>
    <property type="match status" value="1"/>
</dbReference>
<dbReference type="Proteomes" id="UP001596052">
    <property type="component" value="Unassembled WGS sequence"/>
</dbReference>
<feature type="domain" description="HAMP" evidence="14">
    <location>
        <begin position="204"/>
        <end position="255"/>
    </location>
</feature>
<dbReference type="Gene3D" id="3.30.565.10">
    <property type="entry name" value="Histidine kinase-like ATPase, C-terminal domain"/>
    <property type="match status" value="1"/>
</dbReference>
<dbReference type="SUPFAM" id="SSF55874">
    <property type="entry name" value="ATPase domain of HSP90 chaperone/DNA topoisomerase II/histidine kinase"/>
    <property type="match status" value="1"/>
</dbReference>
<evidence type="ECO:0000256" key="10">
    <source>
        <dbReference type="ARBA" id="ARBA00023012"/>
    </source>
</evidence>
<dbReference type="Pfam" id="PF02518">
    <property type="entry name" value="HATPase_c"/>
    <property type="match status" value="1"/>
</dbReference>
<dbReference type="InterPro" id="IPR003661">
    <property type="entry name" value="HisK_dim/P_dom"/>
</dbReference>
<feature type="transmembrane region" description="Helical" evidence="12">
    <location>
        <begin position="7"/>
        <end position="27"/>
    </location>
</feature>
<evidence type="ECO:0000256" key="1">
    <source>
        <dbReference type="ARBA" id="ARBA00000085"/>
    </source>
</evidence>
<protein>
    <recommendedName>
        <fullName evidence="3">histidine kinase</fullName>
        <ecNumber evidence="3">2.7.13.3</ecNumber>
    </recommendedName>
</protein>
<dbReference type="RefSeq" id="WP_377172147.1">
    <property type="nucleotide sequence ID" value="NZ_JBHSMQ010000016.1"/>
</dbReference>
<dbReference type="SMART" id="SM00304">
    <property type="entry name" value="HAMP"/>
    <property type="match status" value="1"/>
</dbReference>
<dbReference type="InterPro" id="IPR003660">
    <property type="entry name" value="HAMP_dom"/>
</dbReference>
<evidence type="ECO:0000313" key="15">
    <source>
        <dbReference type="EMBL" id="MFC5458126.1"/>
    </source>
</evidence>
<dbReference type="Pfam" id="PF00672">
    <property type="entry name" value="HAMP"/>
    <property type="match status" value="1"/>
</dbReference>
<dbReference type="NCBIfam" id="NF008312">
    <property type="entry name" value="PRK11100.1"/>
    <property type="match status" value="1"/>
</dbReference>
<comment type="subcellular location">
    <subcellularLocation>
        <location evidence="2">Cell membrane</location>
        <topology evidence="2">Multi-pass membrane protein</topology>
    </subcellularLocation>
</comment>
<dbReference type="InterPro" id="IPR029151">
    <property type="entry name" value="Sensor-like_sf"/>
</dbReference>
<dbReference type="GO" id="GO:0004673">
    <property type="term" value="F:protein histidine kinase activity"/>
    <property type="evidence" value="ECO:0007669"/>
    <property type="project" value="UniProtKB-EC"/>
</dbReference>
<dbReference type="PROSITE" id="PS50109">
    <property type="entry name" value="HIS_KIN"/>
    <property type="match status" value="1"/>
</dbReference>
<dbReference type="SMART" id="SM00387">
    <property type="entry name" value="HATPase_c"/>
    <property type="match status" value="1"/>
</dbReference>
<dbReference type="Gene3D" id="1.10.287.130">
    <property type="match status" value="1"/>
</dbReference>
<keyword evidence="4" id="KW-1003">Cell membrane</keyword>
<evidence type="ECO:0000256" key="6">
    <source>
        <dbReference type="ARBA" id="ARBA00022679"/>
    </source>
</evidence>
<evidence type="ECO:0000256" key="5">
    <source>
        <dbReference type="ARBA" id="ARBA00022553"/>
    </source>
</evidence>
<comment type="catalytic activity">
    <reaction evidence="1">
        <text>ATP + protein L-histidine = ADP + protein N-phospho-L-histidine.</text>
        <dbReference type="EC" id="2.7.13.3"/>
    </reaction>
</comment>
<keyword evidence="6 15" id="KW-0808">Transferase</keyword>
<keyword evidence="8 15" id="KW-0418">Kinase</keyword>
<dbReference type="CDD" id="cd00082">
    <property type="entry name" value="HisKA"/>
    <property type="match status" value="1"/>
</dbReference>
<evidence type="ECO:0000256" key="7">
    <source>
        <dbReference type="ARBA" id="ARBA00022692"/>
    </source>
</evidence>
<dbReference type="Gene3D" id="6.10.340.10">
    <property type="match status" value="1"/>
</dbReference>
<evidence type="ECO:0000313" key="16">
    <source>
        <dbReference type="Proteomes" id="UP001596052"/>
    </source>
</evidence>
<dbReference type="PRINTS" id="PR00344">
    <property type="entry name" value="BCTRLSENSOR"/>
</dbReference>
<evidence type="ECO:0000256" key="11">
    <source>
        <dbReference type="ARBA" id="ARBA00023136"/>
    </source>
</evidence>
<evidence type="ECO:0000256" key="2">
    <source>
        <dbReference type="ARBA" id="ARBA00004651"/>
    </source>
</evidence>
<keyword evidence="16" id="KW-1185">Reference proteome</keyword>
<dbReference type="InterPro" id="IPR036097">
    <property type="entry name" value="HisK_dim/P_sf"/>
</dbReference>
<reference evidence="16" key="1">
    <citation type="journal article" date="2019" name="Int. J. Syst. Evol. Microbiol.">
        <title>The Global Catalogue of Microorganisms (GCM) 10K type strain sequencing project: providing services to taxonomists for standard genome sequencing and annotation.</title>
        <authorList>
            <consortium name="The Broad Institute Genomics Platform"/>
            <consortium name="The Broad Institute Genome Sequencing Center for Infectious Disease"/>
            <person name="Wu L."/>
            <person name="Ma J."/>
        </authorList>
    </citation>
    <scope>NUCLEOTIDE SEQUENCE [LARGE SCALE GENOMIC DNA]</scope>
    <source>
        <strain evidence="16">CGMCC 4.1469</strain>
    </source>
</reference>
<proteinExistence type="predicted"/>
<evidence type="ECO:0000256" key="12">
    <source>
        <dbReference type="SAM" id="Phobius"/>
    </source>
</evidence>
<evidence type="ECO:0000256" key="9">
    <source>
        <dbReference type="ARBA" id="ARBA00022989"/>
    </source>
</evidence>
<gene>
    <name evidence="15" type="primary">creC</name>
    <name evidence="15" type="ORF">ACFQDI_24865</name>
</gene>
<evidence type="ECO:0000256" key="4">
    <source>
        <dbReference type="ARBA" id="ARBA00022475"/>
    </source>
</evidence>
<dbReference type="SUPFAM" id="SSF103190">
    <property type="entry name" value="Sensory domain-like"/>
    <property type="match status" value="1"/>
</dbReference>